<gene>
    <name evidence="1" type="ORF">SORBI_3007G120301</name>
</gene>
<proteinExistence type="predicted"/>
<dbReference type="Proteomes" id="UP000000768">
    <property type="component" value="Chromosome 7"/>
</dbReference>
<dbReference type="OMA" id="FARTIWA"/>
<organism evidence="1 2">
    <name type="scientific">Sorghum bicolor</name>
    <name type="common">Sorghum</name>
    <name type="synonym">Sorghum vulgare</name>
    <dbReference type="NCBI Taxonomy" id="4558"/>
    <lineage>
        <taxon>Eukaryota</taxon>
        <taxon>Viridiplantae</taxon>
        <taxon>Streptophyta</taxon>
        <taxon>Embryophyta</taxon>
        <taxon>Tracheophyta</taxon>
        <taxon>Spermatophyta</taxon>
        <taxon>Magnoliopsida</taxon>
        <taxon>Liliopsida</taxon>
        <taxon>Poales</taxon>
        <taxon>Poaceae</taxon>
        <taxon>PACMAD clade</taxon>
        <taxon>Panicoideae</taxon>
        <taxon>Andropogonodae</taxon>
        <taxon>Andropogoneae</taxon>
        <taxon>Sorghinae</taxon>
        <taxon>Sorghum</taxon>
    </lineage>
</organism>
<dbReference type="InParanoid" id="A0A1Z5R9F5"/>
<keyword evidence="2" id="KW-1185">Reference proteome</keyword>
<evidence type="ECO:0008006" key="3">
    <source>
        <dbReference type="Google" id="ProtNLM"/>
    </source>
</evidence>
<dbReference type="Gramene" id="OQU80390">
    <property type="protein sequence ID" value="OQU80390"/>
    <property type="gene ID" value="SORBI_3007G120301"/>
</dbReference>
<sequence>MGKTTSHLFQECNFSRMIWDKVSTWTGAVDLKPSNWGCMNDMEQWFVNMGSSNNNEVRDEIRSIVILTIWEIWKDRNNRVFNKFCSTPSQVLSTIQDEAKA</sequence>
<dbReference type="AlphaFoldDB" id="A0A1Z5R9F5"/>
<reference evidence="1 2" key="1">
    <citation type="journal article" date="2009" name="Nature">
        <title>The Sorghum bicolor genome and the diversification of grasses.</title>
        <authorList>
            <person name="Paterson A.H."/>
            <person name="Bowers J.E."/>
            <person name="Bruggmann R."/>
            <person name="Dubchak I."/>
            <person name="Grimwood J."/>
            <person name="Gundlach H."/>
            <person name="Haberer G."/>
            <person name="Hellsten U."/>
            <person name="Mitros T."/>
            <person name="Poliakov A."/>
            <person name="Schmutz J."/>
            <person name="Spannagl M."/>
            <person name="Tang H."/>
            <person name="Wang X."/>
            <person name="Wicker T."/>
            <person name="Bharti A.K."/>
            <person name="Chapman J."/>
            <person name="Feltus F.A."/>
            <person name="Gowik U."/>
            <person name="Grigoriev I.V."/>
            <person name="Lyons E."/>
            <person name="Maher C.A."/>
            <person name="Martis M."/>
            <person name="Narechania A."/>
            <person name="Otillar R.P."/>
            <person name="Penning B.W."/>
            <person name="Salamov A.A."/>
            <person name="Wang Y."/>
            <person name="Zhang L."/>
            <person name="Carpita N.C."/>
            <person name="Freeling M."/>
            <person name="Gingle A.R."/>
            <person name="Hash C.T."/>
            <person name="Keller B."/>
            <person name="Klein P."/>
            <person name="Kresovich S."/>
            <person name="McCann M.C."/>
            <person name="Ming R."/>
            <person name="Peterson D.G."/>
            <person name="Mehboob-ur-Rahman"/>
            <person name="Ware D."/>
            <person name="Westhoff P."/>
            <person name="Mayer K.F."/>
            <person name="Messing J."/>
            <person name="Rokhsar D.S."/>
        </authorList>
    </citation>
    <scope>NUCLEOTIDE SEQUENCE [LARGE SCALE GENOMIC DNA]</scope>
    <source>
        <strain evidence="2">cv. BTx623</strain>
    </source>
</reference>
<dbReference type="FunCoup" id="A0A1Z5R9F5">
    <property type="interactions" value="1"/>
</dbReference>
<protein>
    <recommendedName>
        <fullName evidence="3">Reverse transcriptase zinc-binding domain-containing protein</fullName>
    </recommendedName>
</protein>
<dbReference type="EMBL" id="CM000766">
    <property type="protein sequence ID" value="OQU80390.1"/>
    <property type="molecule type" value="Genomic_DNA"/>
</dbReference>
<reference evidence="2" key="2">
    <citation type="journal article" date="2018" name="Plant J.">
        <title>The Sorghum bicolor reference genome: improved assembly, gene annotations, a transcriptome atlas, and signatures of genome organization.</title>
        <authorList>
            <person name="McCormick R.F."/>
            <person name="Truong S.K."/>
            <person name="Sreedasyam A."/>
            <person name="Jenkins J."/>
            <person name="Shu S."/>
            <person name="Sims D."/>
            <person name="Kennedy M."/>
            <person name="Amirebrahimi M."/>
            <person name="Weers B.D."/>
            <person name="McKinley B."/>
            <person name="Mattison A."/>
            <person name="Morishige D.T."/>
            <person name="Grimwood J."/>
            <person name="Schmutz J."/>
            <person name="Mullet J.E."/>
        </authorList>
    </citation>
    <scope>NUCLEOTIDE SEQUENCE [LARGE SCALE GENOMIC DNA]</scope>
    <source>
        <strain evidence="2">cv. BTx623</strain>
    </source>
</reference>
<evidence type="ECO:0000313" key="1">
    <source>
        <dbReference type="EMBL" id="OQU80390.1"/>
    </source>
</evidence>
<accession>A0A1Z5R9F5</accession>
<name>A0A1Z5R9F5_SORBI</name>
<evidence type="ECO:0000313" key="2">
    <source>
        <dbReference type="Proteomes" id="UP000000768"/>
    </source>
</evidence>